<dbReference type="InterPro" id="IPR003593">
    <property type="entry name" value="AAA+_ATPase"/>
</dbReference>
<dbReference type="PANTHER" id="PTHR42798:SF6">
    <property type="entry name" value="CELL DIVISION ATP-BINDING PROTEIN FTSE"/>
    <property type="match status" value="1"/>
</dbReference>
<dbReference type="SUPFAM" id="SSF52540">
    <property type="entry name" value="P-loop containing nucleoside triphosphate hydrolases"/>
    <property type="match status" value="1"/>
</dbReference>
<accession>A0ABX0J4Q4</accession>
<evidence type="ECO:0000259" key="5">
    <source>
        <dbReference type="PROSITE" id="PS50893"/>
    </source>
</evidence>
<sequence>MIDLKHITKVYERGMEKLHILNDLSLSVVQGDFVAIIGPSGSGKSTLMNMIGLLDIPTSGSYLLDGVATEKMSDNQLAELRNKKIGFIFQQFNLLPRLNALENVELPLIYSGLGKKERREKAMSMLKLLGMGERGHHKPSELSGGQQQRVAIARALSVSPSLLLADEPTGALDTKTGNEVLELIIQLNNQGNTIVLITHDPHIAENARRVISIRDGAIVKDERLLPLPGEAAHTADDATATAHLASHQKEMIEVIAPKASSHLEVNG</sequence>
<keyword evidence="4 6" id="KW-0067">ATP-binding</keyword>
<comment type="similarity">
    <text evidence="1">Belongs to the ABC transporter superfamily.</text>
</comment>
<dbReference type="InterPro" id="IPR017871">
    <property type="entry name" value="ABC_transporter-like_CS"/>
</dbReference>
<dbReference type="GO" id="GO:0005524">
    <property type="term" value="F:ATP binding"/>
    <property type="evidence" value="ECO:0007669"/>
    <property type="project" value="UniProtKB-KW"/>
</dbReference>
<dbReference type="InterPro" id="IPR003439">
    <property type="entry name" value="ABC_transporter-like_ATP-bd"/>
</dbReference>
<dbReference type="PROSITE" id="PS00211">
    <property type="entry name" value="ABC_TRANSPORTER_1"/>
    <property type="match status" value="1"/>
</dbReference>
<organism evidence="6 7">
    <name type="scientific">Paenibacillus agricola</name>
    <dbReference type="NCBI Taxonomy" id="2716264"/>
    <lineage>
        <taxon>Bacteria</taxon>
        <taxon>Bacillati</taxon>
        <taxon>Bacillota</taxon>
        <taxon>Bacilli</taxon>
        <taxon>Bacillales</taxon>
        <taxon>Paenibacillaceae</taxon>
        <taxon>Paenibacillus</taxon>
    </lineage>
</organism>
<name>A0ABX0J4Q4_9BACL</name>
<keyword evidence="7" id="KW-1185">Reference proteome</keyword>
<dbReference type="EMBL" id="JAAOIW010000002">
    <property type="protein sequence ID" value="NHN29096.1"/>
    <property type="molecule type" value="Genomic_DNA"/>
</dbReference>
<evidence type="ECO:0000256" key="4">
    <source>
        <dbReference type="ARBA" id="ARBA00022840"/>
    </source>
</evidence>
<reference evidence="6" key="1">
    <citation type="submission" date="2020-03" db="EMBL/GenBank/DDBJ databases">
        <title>Draft sequencing of Paenibacilllus sp. S3N08.</title>
        <authorList>
            <person name="Kim D.-U."/>
        </authorList>
    </citation>
    <scope>NUCLEOTIDE SEQUENCE</scope>
    <source>
        <strain evidence="6">S3N08</strain>
    </source>
</reference>
<dbReference type="InterPro" id="IPR017911">
    <property type="entry name" value="MacB-like_ATP-bd"/>
</dbReference>
<evidence type="ECO:0000256" key="1">
    <source>
        <dbReference type="ARBA" id="ARBA00005417"/>
    </source>
</evidence>
<evidence type="ECO:0000256" key="2">
    <source>
        <dbReference type="ARBA" id="ARBA00022448"/>
    </source>
</evidence>
<protein>
    <submittedName>
        <fullName evidence="6">ABC transporter ATP-binding protein</fullName>
    </submittedName>
</protein>
<evidence type="ECO:0000313" key="7">
    <source>
        <dbReference type="Proteomes" id="UP001165962"/>
    </source>
</evidence>
<keyword evidence="3" id="KW-0547">Nucleotide-binding</keyword>
<dbReference type="Gene3D" id="3.40.50.300">
    <property type="entry name" value="P-loop containing nucleotide triphosphate hydrolases"/>
    <property type="match status" value="1"/>
</dbReference>
<gene>
    <name evidence="6" type="ORF">G9U52_04550</name>
</gene>
<dbReference type="InterPro" id="IPR027417">
    <property type="entry name" value="P-loop_NTPase"/>
</dbReference>
<dbReference type="PANTHER" id="PTHR42798">
    <property type="entry name" value="LIPOPROTEIN-RELEASING SYSTEM ATP-BINDING PROTEIN LOLD"/>
    <property type="match status" value="1"/>
</dbReference>
<proteinExistence type="inferred from homology"/>
<feature type="domain" description="ABC transporter" evidence="5">
    <location>
        <begin position="2"/>
        <end position="240"/>
    </location>
</feature>
<dbReference type="Pfam" id="PF00005">
    <property type="entry name" value="ABC_tran"/>
    <property type="match status" value="1"/>
</dbReference>
<evidence type="ECO:0000256" key="3">
    <source>
        <dbReference type="ARBA" id="ARBA00022741"/>
    </source>
</evidence>
<dbReference type="CDD" id="cd03255">
    <property type="entry name" value="ABC_MJ0796_LolCDE_FtsE"/>
    <property type="match status" value="1"/>
</dbReference>
<comment type="caution">
    <text evidence="6">The sequence shown here is derived from an EMBL/GenBank/DDBJ whole genome shotgun (WGS) entry which is preliminary data.</text>
</comment>
<dbReference type="SMART" id="SM00382">
    <property type="entry name" value="AAA"/>
    <property type="match status" value="1"/>
</dbReference>
<dbReference type="Proteomes" id="UP001165962">
    <property type="component" value="Unassembled WGS sequence"/>
</dbReference>
<evidence type="ECO:0000313" key="6">
    <source>
        <dbReference type="EMBL" id="NHN29096.1"/>
    </source>
</evidence>
<keyword evidence="2" id="KW-0813">Transport</keyword>
<dbReference type="PROSITE" id="PS50893">
    <property type="entry name" value="ABC_TRANSPORTER_2"/>
    <property type="match status" value="1"/>
</dbReference>